<reference evidence="1 2" key="1">
    <citation type="journal article" date="2019" name="Commun. Biol.">
        <title>The bagworm genome reveals a unique fibroin gene that provides high tensile strength.</title>
        <authorList>
            <person name="Kono N."/>
            <person name="Nakamura H."/>
            <person name="Ohtoshi R."/>
            <person name="Tomita M."/>
            <person name="Numata K."/>
            <person name="Arakawa K."/>
        </authorList>
    </citation>
    <scope>NUCLEOTIDE SEQUENCE [LARGE SCALE GENOMIC DNA]</scope>
</reference>
<evidence type="ECO:0000313" key="1">
    <source>
        <dbReference type="EMBL" id="GBP54121.1"/>
    </source>
</evidence>
<protein>
    <submittedName>
        <fullName evidence="1">Uncharacterized protein KIAA0930 homolog</fullName>
    </submittedName>
</protein>
<dbReference type="Proteomes" id="UP000299102">
    <property type="component" value="Unassembled WGS sequence"/>
</dbReference>
<dbReference type="EMBL" id="BGZK01000640">
    <property type="protein sequence ID" value="GBP54121.1"/>
    <property type="molecule type" value="Genomic_DNA"/>
</dbReference>
<dbReference type="Pfam" id="PF09741">
    <property type="entry name" value="DUF2045"/>
    <property type="match status" value="1"/>
</dbReference>
<comment type="caution">
    <text evidence="1">The sequence shown here is derived from an EMBL/GenBank/DDBJ whole genome shotgun (WGS) entry which is preliminary data.</text>
</comment>
<dbReference type="InterPro" id="IPR019141">
    <property type="entry name" value="DUF2045"/>
</dbReference>
<name>A0A4C1WS96_EUMVA</name>
<proteinExistence type="predicted"/>
<accession>A0A4C1WS96</accession>
<sequence length="273" mass="29294">MNSSRRREPLPIPDAPPDGDASAVGTLLLVKFSPELASSIHHCTLVQASALPTRRDTARGYRLEYVALFVSTFQVSLSVFSVSATSGMALCAPVSIDMPYRELLLRHVFCDIVARDGEMVCVELVARGRGGAAQAVIFLGSIRYDALSRVYDSRRLLAIDTSATVIHQLANDGNTDSDRYQLCRAIGTRVMGGKPSPPGMYVLQYIAPRDLPPPRPEAGGPRHGVRGIGYAGAADRIAIAGVPTRAAGGGAPRAPHARLGLMYGRRQVYGRLR</sequence>
<dbReference type="AlphaFoldDB" id="A0A4C1WS96"/>
<keyword evidence="2" id="KW-1185">Reference proteome</keyword>
<evidence type="ECO:0000313" key="2">
    <source>
        <dbReference type="Proteomes" id="UP000299102"/>
    </source>
</evidence>
<organism evidence="1 2">
    <name type="scientific">Eumeta variegata</name>
    <name type="common">Bagworm moth</name>
    <name type="synonym">Eumeta japonica</name>
    <dbReference type="NCBI Taxonomy" id="151549"/>
    <lineage>
        <taxon>Eukaryota</taxon>
        <taxon>Metazoa</taxon>
        <taxon>Ecdysozoa</taxon>
        <taxon>Arthropoda</taxon>
        <taxon>Hexapoda</taxon>
        <taxon>Insecta</taxon>
        <taxon>Pterygota</taxon>
        <taxon>Neoptera</taxon>
        <taxon>Endopterygota</taxon>
        <taxon>Lepidoptera</taxon>
        <taxon>Glossata</taxon>
        <taxon>Ditrysia</taxon>
        <taxon>Tineoidea</taxon>
        <taxon>Psychidae</taxon>
        <taxon>Oiketicinae</taxon>
        <taxon>Eumeta</taxon>
    </lineage>
</organism>
<gene>
    <name evidence="1" type="ORF">EVAR_46486_1</name>
</gene>
<dbReference type="OrthoDB" id="1906921at2759"/>